<keyword evidence="1" id="KW-0812">Transmembrane</keyword>
<sequence length="377" mass="44505">MLSVFMRRRPRFHSLPHNLKKWSFLILIICSFIVITLYTQRDGTKPRAEEILENCQCVDADGNTYDFCYHLPEDRSIRARRFFCKHLPIIKKFGLLDTYKLPLTWKPSPPVFVTAFSENHQNESLNLIKSVAQHFINQRMIVYDLGNVDLDLFKEWKFLEFRKFNFDEYPAYVKSLREFRWKPLIIAETLLEFGAIWYMDSSVVFKKGDLNHVYELVKCRETVKERPPLLSSEERDERENRTPLESDWDIPQYRENLAECRKAACLLHKYTGYGIYPATSPIIYEYFPTNKEEIKKPKAKMYDANLIFVAQTKDTVEQILKWLVLCALEEGCMAGMGGETSFCDFKNFFSHEPTCHRVLAQMEKETERPSLSFCMAH</sequence>
<reference evidence="2" key="1">
    <citation type="submission" date="2023-07" db="EMBL/GenBank/DDBJ databases">
        <authorList>
            <consortium name="CYATHOMIX"/>
        </authorList>
    </citation>
    <scope>NUCLEOTIDE SEQUENCE</scope>
    <source>
        <strain evidence="2">N/A</strain>
    </source>
</reference>
<gene>
    <name evidence="2" type="ORF">CYNAS_LOCUS4890</name>
</gene>
<evidence type="ECO:0000313" key="3">
    <source>
        <dbReference type="Proteomes" id="UP001176961"/>
    </source>
</evidence>
<dbReference type="AlphaFoldDB" id="A0AA36DTX7"/>
<keyword evidence="3" id="KW-1185">Reference proteome</keyword>
<dbReference type="InterPro" id="IPR012444">
    <property type="entry name" value="DUF1647"/>
</dbReference>
<dbReference type="EMBL" id="CATQJL010000112">
    <property type="protein sequence ID" value="CAJ0592907.1"/>
    <property type="molecule type" value="Genomic_DNA"/>
</dbReference>
<dbReference type="PANTHER" id="PTHR31389:SF4">
    <property type="entry name" value="LD39211P"/>
    <property type="match status" value="1"/>
</dbReference>
<protein>
    <submittedName>
        <fullName evidence="2">Uncharacterized protein</fullName>
    </submittedName>
</protein>
<keyword evidence="1" id="KW-1133">Transmembrane helix</keyword>
<proteinExistence type="predicted"/>
<dbReference type="Proteomes" id="UP001176961">
    <property type="component" value="Unassembled WGS sequence"/>
</dbReference>
<feature type="transmembrane region" description="Helical" evidence="1">
    <location>
        <begin position="21"/>
        <end position="39"/>
    </location>
</feature>
<keyword evidence="1" id="KW-0472">Membrane</keyword>
<dbReference type="PANTHER" id="PTHR31389">
    <property type="entry name" value="LD39211P"/>
    <property type="match status" value="1"/>
</dbReference>
<comment type="caution">
    <text evidence="2">The sequence shown here is derived from an EMBL/GenBank/DDBJ whole genome shotgun (WGS) entry which is preliminary data.</text>
</comment>
<name>A0AA36DTX7_CYLNA</name>
<organism evidence="2 3">
    <name type="scientific">Cylicocyclus nassatus</name>
    <name type="common">Nematode worm</name>
    <dbReference type="NCBI Taxonomy" id="53992"/>
    <lineage>
        <taxon>Eukaryota</taxon>
        <taxon>Metazoa</taxon>
        <taxon>Ecdysozoa</taxon>
        <taxon>Nematoda</taxon>
        <taxon>Chromadorea</taxon>
        <taxon>Rhabditida</taxon>
        <taxon>Rhabditina</taxon>
        <taxon>Rhabditomorpha</taxon>
        <taxon>Strongyloidea</taxon>
        <taxon>Strongylidae</taxon>
        <taxon>Cylicocyclus</taxon>
    </lineage>
</organism>
<evidence type="ECO:0000256" key="1">
    <source>
        <dbReference type="SAM" id="Phobius"/>
    </source>
</evidence>
<accession>A0AA36DTX7</accession>
<dbReference type="Pfam" id="PF07801">
    <property type="entry name" value="DUF1647"/>
    <property type="match status" value="1"/>
</dbReference>
<evidence type="ECO:0000313" key="2">
    <source>
        <dbReference type="EMBL" id="CAJ0592907.1"/>
    </source>
</evidence>